<keyword evidence="3" id="KW-1185">Reference proteome</keyword>
<dbReference type="InterPro" id="IPR040412">
    <property type="entry name" value="At1g65710-like"/>
</dbReference>
<dbReference type="PANTHER" id="PTHR34367:SF1">
    <property type="entry name" value="OS04G0528600 PROTEIN"/>
    <property type="match status" value="1"/>
</dbReference>
<feature type="compositionally biased region" description="Basic and acidic residues" evidence="1">
    <location>
        <begin position="50"/>
        <end position="60"/>
    </location>
</feature>
<comment type="caution">
    <text evidence="2">The sequence shown here is derived from an EMBL/GenBank/DDBJ whole genome shotgun (WGS) entry which is preliminary data.</text>
</comment>
<dbReference type="STRING" id="35608.A0A2U1KTY7"/>
<feature type="compositionally biased region" description="Low complexity" evidence="1">
    <location>
        <begin position="161"/>
        <end position="175"/>
    </location>
</feature>
<dbReference type="OrthoDB" id="1927466at2759"/>
<evidence type="ECO:0000313" key="2">
    <source>
        <dbReference type="EMBL" id="PWA40204.1"/>
    </source>
</evidence>
<sequence length="443" mass="49528">MGTCFSKKNTATKTPQIVVPQQFNLKSDQQQQPKNETPIISKKEVFVIKHRTSNETDKHSNQCSSTKEEDLDEISLQCGSRLNRSNSTGARNPRKRRCSRSKRSFDFDLNTRLKNADIDDKEDFGCNEVKGLSPSSSRRSSRERDSGRRRSNSRDRERRISISPSRRSQSPFSSRNVNVCSSGGSCNTRPVKMVSVPATDKSSNSGVEGEQMVVGAVKRIHVKRNVSPAKRNLRVFNDEQGREERQLDERNMREVDSLYYGRKSLAEIDNNSARSAQSGNAKMGRIRKLSRDLDMNQETRFNPSPPSYASLLLEDIHNFHQKNTHSSAATTQPSFALPECVSKACSIMEAVADLNSNTSSLLSDDRWKNLAKMEGALTKDRVTESGTVVNDVAVDKQDSREPNSATCQQEVKGLGGFKRDFMDYPRKGIGRGRKSACTTVAST</sequence>
<gene>
    <name evidence="2" type="ORF">CTI12_AA565000</name>
</gene>
<evidence type="ECO:0000256" key="1">
    <source>
        <dbReference type="SAM" id="MobiDB-lite"/>
    </source>
</evidence>
<organism evidence="2 3">
    <name type="scientific">Artemisia annua</name>
    <name type="common">Sweet wormwood</name>
    <dbReference type="NCBI Taxonomy" id="35608"/>
    <lineage>
        <taxon>Eukaryota</taxon>
        <taxon>Viridiplantae</taxon>
        <taxon>Streptophyta</taxon>
        <taxon>Embryophyta</taxon>
        <taxon>Tracheophyta</taxon>
        <taxon>Spermatophyta</taxon>
        <taxon>Magnoliopsida</taxon>
        <taxon>eudicotyledons</taxon>
        <taxon>Gunneridae</taxon>
        <taxon>Pentapetalae</taxon>
        <taxon>asterids</taxon>
        <taxon>campanulids</taxon>
        <taxon>Asterales</taxon>
        <taxon>Asteraceae</taxon>
        <taxon>Asteroideae</taxon>
        <taxon>Anthemideae</taxon>
        <taxon>Artemisiinae</taxon>
        <taxon>Artemisia</taxon>
    </lineage>
</organism>
<feature type="compositionally biased region" description="Basic and acidic residues" evidence="1">
    <location>
        <begin position="140"/>
        <end position="160"/>
    </location>
</feature>
<feature type="region of interest" description="Disordered" evidence="1">
    <location>
        <begin position="50"/>
        <end position="101"/>
    </location>
</feature>
<feature type="compositionally biased region" description="Basic residues" evidence="1">
    <location>
        <begin position="92"/>
        <end position="101"/>
    </location>
</feature>
<reference evidence="2 3" key="1">
    <citation type="journal article" date="2018" name="Mol. Plant">
        <title>The genome of Artemisia annua provides insight into the evolution of Asteraceae family and artemisinin biosynthesis.</title>
        <authorList>
            <person name="Shen Q."/>
            <person name="Zhang L."/>
            <person name="Liao Z."/>
            <person name="Wang S."/>
            <person name="Yan T."/>
            <person name="Shi P."/>
            <person name="Liu M."/>
            <person name="Fu X."/>
            <person name="Pan Q."/>
            <person name="Wang Y."/>
            <person name="Lv Z."/>
            <person name="Lu X."/>
            <person name="Zhang F."/>
            <person name="Jiang W."/>
            <person name="Ma Y."/>
            <person name="Chen M."/>
            <person name="Hao X."/>
            <person name="Li L."/>
            <person name="Tang Y."/>
            <person name="Lv G."/>
            <person name="Zhou Y."/>
            <person name="Sun X."/>
            <person name="Brodelius P.E."/>
            <person name="Rose J.K.C."/>
            <person name="Tang K."/>
        </authorList>
    </citation>
    <scope>NUCLEOTIDE SEQUENCE [LARGE SCALE GENOMIC DNA]</scope>
    <source>
        <strain evidence="3">cv. Huhao1</strain>
        <tissue evidence="2">Leaf</tissue>
    </source>
</reference>
<dbReference type="AlphaFoldDB" id="A0A2U1KTY7"/>
<feature type="compositionally biased region" description="Polar residues" evidence="1">
    <location>
        <begin position="77"/>
        <end position="90"/>
    </location>
</feature>
<name>A0A2U1KTY7_ARTAN</name>
<dbReference type="Proteomes" id="UP000245207">
    <property type="component" value="Unassembled WGS sequence"/>
</dbReference>
<accession>A0A2U1KTY7</accession>
<evidence type="ECO:0000313" key="3">
    <source>
        <dbReference type="Proteomes" id="UP000245207"/>
    </source>
</evidence>
<protein>
    <submittedName>
        <fullName evidence="2">Uncharacterized protein</fullName>
    </submittedName>
</protein>
<proteinExistence type="predicted"/>
<dbReference type="EMBL" id="PKPP01013980">
    <property type="protein sequence ID" value="PWA40204.1"/>
    <property type="molecule type" value="Genomic_DNA"/>
</dbReference>
<feature type="compositionally biased region" description="Polar residues" evidence="1">
    <location>
        <begin position="176"/>
        <end position="188"/>
    </location>
</feature>
<feature type="region of interest" description="Disordered" evidence="1">
    <location>
        <begin position="123"/>
        <end position="191"/>
    </location>
</feature>
<dbReference type="PANTHER" id="PTHR34367">
    <property type="entry name" value="OS02G0734667 PROTEIN"/>
    <property type="match status" value="1"/>
</dbReference>